<keyword evidence="1" id="KW-1133">Transmembrane helix</keyword>
<feature type="transmembrane region" description="Helical" evidence="1">
    <location>
        <begin position="54"/>
        <end position="72"/>
    </location>
</feature>
<reference evidence="2 3" key="1">
    <citation type="submission" date="2018-07" db="EMBL/GenBank/DDBJ databases">
        <title>Desertimonas flava gen. nov. sp. nov.</title>
        <authorList>
            <person name="Liu S."/>
        </authorList>
    </citation>
    <scope>NUCLEOTIDE SEQUENCE [LARGE SCALE GENOMIC DNA]</scope>
    <source>
        <strain evidence="2 3">16Sb5-5</strain>
    </source>
</reference>
<dbReference type="EMBL" id="QOUI01000011">
    <property type="protein sequence ID" value="RCK68479.1"/>
    <property type="molecule type" value="Genomic_DNA"/>
</dbReference>
<dbReference type="Pfam" id="PF08592">
    <property type="entry name" value="Anthrone_oxy"/>
    <property type="match status" value="1"/>
</dbReference>
<proteinExistence type="predicted"/>
<dbReference type="RefSeq" id="WP_114127766.1">
    <property type="nucleotide sequence ID" value="NZ_QOUI01000011.1"/>
</dbReference>
<sequence length="152" mass="15480">MLWELLVLLTAVAAALVGGVFFAFSGFVMAGLARTPDEVGAAAMAGINVTAVRPPLMLALFGTALACLVLLVRGVLDGSGWLVAGALVHLAGCVVVTAAGNVPLNNRLQAAVGSGTDVAATWQHYLRRWTALNHVRSVAGVAAAVLLLVPTL</sequence>
<accession>A0A367YSE3</accession>
<dbReference type="InterPro" id="IPR013901">
    <property type="entry name" value="Anthrone_oxy"/>
</dbReference>
<dbReference type="Proteomes" id="UP000252770">
    <property type="component" value="Unassembled WGS sequence"/>
</dbReference>
<organism evidence="2 3">
    <name type="scientific">Desertihabitans brevis</name>
    <dbReference type="NCBI Taxonomy" id="2268447"/>
    <lineage>
        <taxon>Bacteria</taxon>
        <taxon>Bacillati</taxon>
        <taxon>Actinomycetota</taxon>
        <taxon>Actinomycetes</taxon>
        <taxon>Propionibacteriales</taxon>
        <taxon>Propionibacteriaceae</taxon>
        <taxon>Desertihabitans</taxon>
    </lineage>
</organism>
<keyword evidence="1" id="KW-0812">Transmembrane</keyword>
<evidence type="ECO:0000313" key="3">
    <source>
        <dbReference type="Proteomes" id="UP000252770"/>
    </source>
</evidence>
<feature type="transmembrane region" description="Helical" evidence="1">
    <location>
        <begin position="79"/>
        <end position="99"/>
    </location>
</feature>
<gene>
    <name evidence="2" type="ORF">DT076_16370</name>
</gene>
<name>A0A367YSE3_9ACTN</name>
<dbReference type="AlphaFoldDB" id="A0A367YSE3"/>
<keyword evidence="3" id="KW-1185">Reference proteome</keyword>
<evidence type="ECO:0000256" key="1">
    <source>
        <dbReference type="SAM" id="Phobius"/>
    </source>
</evidence>
<protein>
    <submittedName>
        <fullName evidence="2">DUF1772 domain-containing protein</fullName>
    </submittedName>
</protein>
<comment type="caution">
    <text evidence="2">The sequence shown here is derived from an EMBL/GenBank/DDBJ whole genome shotgun (WGS) entry which is preliminary data.</text>
</comment>
<keyword evidence="1" id="KW-0472">Membrane</keyword>
<evidence type="ECO:0000313" key="2">
    <source>
        <dbReference type="EMBL" id="RCK68479.1"/>
    </source>
</evidence>